<evidence type="ECO:0000256" key="3">
    <source>
        <dbReference type="PIRSR" id="PIRSR604385-3"/>
    </source>
</evidence>
<protein>
    <submittedName>
        <fullName evidence="5">Gamma-glutamylcyclotransferase</fullName>
    </submittedName>
</protein>
<dbReference type="Pfam" id="PF00293">
    <property type="entry name" value="NUDIX"/>
    <property type="match status" value="1"/>
</dbReference>
<dbReference type="Pfam" id="PF06094">
    <property type="entry name" value="GGACT"/>
    <property type="match status" value="1"/>
</dbReference>
<dbReference type="InterPro" id="IPR013024">
    <property type="entry name" value="GGCT-like"/>
</dbReference>
<dbReference type="InterPro" id="IPR000086">
    <property type="entry name" value="NUDIX_hydrolase_dom"/>
</dbReference>
<dbReference type="InterPro" id="IPR004385">
    <property type="entry name" value="NDP_pyrophosphatase"/>
</dbReference>
<sequence length="377" mass="41267">MPIFLFGTLCHQPLLDLVAGAPVAMEPARLPGYRVAWVAGKSWPMLEARAEMAAEGALIAPGAEALARLDFYEACFDYTRRPVRVLRGDTEIAAEAWFPPEQAGTPGEDWSLSTWAELWGEIQLLAAGEVMRQIGHAAPRDIGARFGIIRARAEATVRAGRWQRPGLVGAGMTRADVTEHAVEHIHDGFFNTEERRLSHRRFDGDTQGPIGRSVYRVADAVTVLPYDPLRDRIMLIEQFRMGPFANGDAAPWLLEPVAGILDAGETPETTARREAVEEANLTLGKLHYIGRYYPTPGGVAQVLYSYLGIADLPDDVAGIGGHADEAEDILSHLVSYDLACRMQEEGDMANAPLILSMQYLMLHRDRLRAEAEAAGAG</sequence>
<reference evidence="5 6" key="1">
    <citation type="submission" date="2021-07" db="EMBL/GenBank/DDBJ databases">
        <title>A novel Jannaschia species isolated from marine dinoflagellate Ceratoperidinium margalefii.</title>
        <authorList>
            <person name="Jiang Y."/>
            <person name="Li Z."/>
        </authorList>
    </citation>
    <scope>NUCLEOTIDE SEQUENCE [LARGE SCALE GENOMIC DNA]</scope>
    <source>
        <strain evidence="5 6">J12C1-MA-4</strain>
    </source>
</reference>
<organism evidence="5 6">
    <name type="scientific">Gymnodinialimonas ceratoperidinii</name>
    <dbReference type="NCBI Taxonomy" id="2856823"/>
    <lineage>
        <taxon>Bacteria</taxon>
        <taxon>Pseudomonadati</taxon>
        <taxon>Pseudomonadota</taxon>
        <taxon>Alphaproteobacteria</taxon>
        <taxon>Rhodobacterales</taxon>
        <taxon>Paracoccaceae</taxon>
        <taxon>Gymnodinialimonas</taxon>
    </lineage>
</organism>
<keyword evidence="2" id="KW-0460">Magnesium</keyword>
<feature type="binding site" evidence="2">
    <location>
        <position position="327"/>
    </location>
    <ligand>
        <name>Mg(2+)</name>
        <dbReference type="ChEBI" id="CHEBI:18420"/>
        <label>1</label>
    </ligand>
</feature>
<dbReference type="Proteomes" id="UP000825009">
    <property type="component" value="Chromosome"/>
</dbReference>
<dbReference type="CDD" id="cd06661">
    <property type="entry name" value="GGCT_like"/>
    <property type="match status" value="1"/>
</dbReference>
<dbReference type="NCBIfam" id="TIGR00052">
    <property type="entry name" value="nudix-type nucleoside diphosphatase, YffH/AdpP family"/>
    <property type="match status" value="1"/>
</dbReference>
<dbReference type="CDD" id="cd24155">
    <property type="entry name" value="NUDIX_ADPRase"/>
    <property type="match status" value="1"/>
</dbReference>
<dbReference type="GO" id="GO:0016818">
    <property type="term" value="F:hydrolase activity, acting on acid anhydrides, in phosphorus-containing anhydrides"/>
    <property type="evidence" value="ECO:0007669"/>
    <property type="project" value="InterPro"/>
</dbReference>
<dbReference type="RefSeq" id="WP_219000795.1">
    <property type="nucleotide sequence ID" value="NZ_CP079194.1"/>
</dbReference>
<proteinExistence type="predicted"/>
<dbReference type="EMBL" id="CP079194">
    <property type="protein sequence ID" value="QXT38599.1"/>
    <property type="molecule type" value="Genomic_DNA"/>
</dbReference>
<keyword evidence="2" id="KW-0479">Metal-binding</keyword>
<dbReference type="AlphaFoldDB" id="A0A8F6TUX4"/>
<evidence type="ECO:0000313" key="5">
    <source>
        <dbReference type="EMBL" id="QXT38599.1"/>
    </source>
</evidence>
<feature type="short sequence motif" description="Nudix box" evidence="3">
    <location>
        <begin position="259"/>
        <end position="281"/>
    </location>
</feature>
<feature type="binding site" evidence="2">
    <location>
        <position position="274"/>
    </location>
    <ligand>
        <name>Mg(2+)</name>
        <dbReference type="ChEBI" id="CHEBI:18420"/>
        <label>1</label>
    </ligand>
</feature>
<dbReference type="PROSITE" id="PS51462">
    <property type="entry name" value="NUDIX"/>
    <property type="match status" value="1"/>
</dbReference>
<gene>
    <name evidence="5" type="ORF">KYE46_11705</name>
</gene>
<evidence type="ECO:0000256" key="1">
    <source>
        <dbReference type="ARBA" id="ARBA00001946"/>
    </source>
</evidence>
<evidence type="ECO:0000259" key="4">
    <source>
        <dbReference type="PROSITE" id="PS51462"/>
    </source>
</evidence>
<feature type="binding site" evidence="2">
    <location>
        <position position="258"/>
    </location>
    <ligand>
        <name>Mg(2+)</name>
        <dbReference type="ChEBI" id="CHEBI:18420"/>
        <label>1</label>
    </ligand>
</feature>
<dbReference type="PROSITE" id="PS00893">
    <property type="entry name" value="NUDIX_BOX"/>
    <property type="match status" value="1"/>
</dbReference>
<evidence type="ECO:0000313" key="6">
    <source>
        <dbReference type="Proteomes" id="UP000825009"/>
    </source>
</evidence>
<evidence type="ECO:0000256" key="2">
    <source>
        <dbReference type="PIRSR" id="PIRSR604385-2"/>
    </source>
</evidence>
<dbReference type="InterPro" id="IPR020084">
    <property type="entry name" value="NUDIX_hydrolase_CS"/>
</dbReference>
<name>A0A8F6TUX4_9RHOB</name>
<accession>A0A8F6TUX4</accession>
<keyword evidence="6" id="KW-1185">Reference proteome</keyword>
<dbReference type="KEGG" id="gce:KYE46_11705"/>
<feature type="domain" description="Nudix hydrolase" evidence="4">
    <location>
        <begin position="216"/>
        <end position="356"/>
    </location>
</feature>
<dbReference type="GO" id="GO:0046872">
    <property type="term" value="F:metal ion binding"/>
    <property type="evidence" value="ECO:0007669"/>
    <property type="project" value="UniProtKB-KW"/>
</dbReference>
<comment type="cofactor">
    <cofactor evidence="1 2">
        <name>Mg(2+)</name>
        <dbReference type="ChEBI" id="CHEBI:18420"/>
    </cofactor>
</comment>
<feature type="binding site" evidence="2">
    <location>
        <position position="278"/>
    </location>
    <ligand>
        <name>Mg(2+)</name>
        <dbReference type="ChEBI" id="CHEBI:18420"/>
        <label>1</label>
    </ligand>
</feature>
<dbReference type="InterPro" id="IPR009288">
    <property type="entry name" value="AIG2-like_dom"/>
</dbReference>